<evidence type="ECO:0000313" key="1">
    <source>
        <dbReference type="EMBL" id="KAG2879264.1"/>
    </source>
</evidence>
<evidence type="ECO:0000313" key="2">
    <source>
        <dbReference type="Proteomes" id="UP000736787"/>
    </source>
</evidence>
<protein>
    <submittedName>
        <fullName evidence="1">Uncharacterized protein</fullName>
    </submittedName>
</protein>
<accession>A0A8T1AGU9</accession>
<gene>
    <name evidence="1" type="ORF">PC117_g26796</name>
</gene>
<dbReference type="AlphaFoldDB" id="A0A8T1AGU9"/>
<comment type="caution">
    <text evidence="1">The sequence shown here is derived from an EMBL/GenBank/DDBJ whole genome shotgun (WGS) entry which is preliminary data.</text>
</comment>
<reference evidence="1" key="1">
    <citation type="submission" date="2018-10" db="EMBL/GenBank/DDBJ databases">
        <title>Effector identification in a new, highly contiguous assembly of the strawberry crown rot pathogen Phytophthora cactorum.</title>
        <authorList>
            <person name="Armitage A.D."/>
            <person name="Nellist C.F."/>
            <person name="Bates H."/>
            <person name="Vickerstaff R.J."/>
            <person name="Harrison R.J."/>
        </authorList>
    </citation>
    <scope>NUCLEOTIDE SEQUENCE</scope>
    <source>
        <strain evidence="1">4040</strain>
    </source>
</reference>
<dbReference type="EMBL" id="RCMK01002682">
    <property type="protein sequence ID" value="KAG2879264.1"/>
    <property type="molecule type" value="Genomic_DNA"/>
</dbReference>
<name>A0A8T1AGU9_9STRA</name>
<sequence>MSSSFAIGDYRLDGYTDVQNVVDTNVELTGSVLVDCQRLESPRNGTDPVEVV</sequence>
<proteinExistence type="predicted"/>
<organism evidence="1 2">
    <name type="scientific">Phytophthora cactorum</name>
    <dbReference type="NCBI Taxonomy" id="29920"/>
    <lineage>
        <taxon>Eukaryota</taxon>
        <taxon>Sar</taxon>
        <taxon>Stramenopiles</taxon>
        <taxon>Oomycota</taxon>
        <taxon>Peronosporomycetes</taxon>
        <taxon>Peronosporales</taxon>
        <taxon>Peronosporaceae</taxon>
        <taxon>Phytophthora</taxon>
    </lineage>
</organism>
<dbReference type="Proteomes" id="UP000736787">
    <property type="component" value="Unassembled WGS sequence"/>
</dbReference>